<feature type="region of interest" description="Disordered" evidence="1">
    <location>
        <begin position="1"/>
        <end position="83"/>
    </location>
</feature>
<reference evidence="2 3" key="1">
    <citation type="journal article" date="2016" name="Sci. Rep.">
        <title>Metabolic traits of an uncultured archaeal lineage -MSBL1- from brine pools of the Red Sea.</title>
        <authorList>
            <person name="Mwirichia R."/>
            <person name="Alam I."/>
            <person name="Rashid M."/>
            <person name="Vinu M."/>
            <person name="Ba-Alawi W."/>
            <person name="Anthony Kamau A."/>
            <person name="Kamanda Ngugi D."/>
            <person name="Goker M."/>
            <person name="Klenk H.P."/>
            <person name="Bajic V."/>
            <person name="Stingl U."/>
        </authorList>
    </citation>
    <scope>NUCLEOTIDE SEQUENCE [LARGE SCALE GENOMIC DNA]</scope>
    <source>
        <strain evidence="2">SCGC-AAA259I09</strain>
    </source>
</reference>
<proteinExistence type="predicted"/>
<protein>
    <submittedName>
        <fullName evidence="2">Uncharacterized protein</fullName>
    </submittedName>
</protein>
<name>A0A133UUW1_9EURY</name>
<dbReference type="AlphaFoldDB" id="A0A133UUW1"/>
<dbReference type="EMBL" id="LHXR01000012">
    <property type="protein sequence ID" value="KXA98003.1"/>
    <property type="molecule type" value="Genomic_DNA"/>
</dbReference>
<evidence type="ECO:0000313" key="3">
    <source>
        <dbReference type="Proteomes" id="UP000070463"/>
    </source>
</evidence>
<sequence>MALLKEKWKKEDEGERRWEEGGFVAGSDGEEKEEKRSGGGDCVGGIGSNGKDLRPGNASGVEGAKRGEKGGVREEARETWRAS</sequence>
<dbReference type="Proteomes" id="UP000070463">
    <property type="component" value="Unassembled WGS sequence"/>
</dbReference>
<feature type="compositionally biased region" description="Basic and acidic residues" evidence="1">
    <location>
        <begin position="63"/>
        <end position="83"/>
    </location>
</feature>
<gene>
    <name evidence="2" type="ORF">AKJ37_01710</name>
</gene>
<evidence type="ECO:0000256" key="1">
    <source>
        <dbReference type="SAM" id="MobiDB-lite"/>
    </source>
</evidence>
<evidence type="ECO:0000313" key="2">
    <source>
        <dbReference type="EMBL" id="KXA98003.1"/>
    </source>
</evidence>
<feature type="compositionally biased region" description="Gly residues" evidence="1">
    <location>
        <begin position="39"/>
        <end position="48"/>
    </location>
</feature>
<organism evidence="2 3">
    <name type="scientific">candidate division MSBL1 archaeon SCGC-AAA259I09</name>
    <dbReference type="NCBI Taxonomy" id="1698267"/>
    <lineage>
        <taxon>Archaea</taxon>
        <taxon>Methanobacteriati</taxon>
        <taxon>Methanobacteriota</taxon>
        <taxon>candidate division MSBL1</taxon>
    </lineage>
</organism>
<feature type="compositionally biased region" description="Basic and acidic residues" evidence="1">
    <location>
        <begin position="1"/>
        <end position="20"/>
    </location>
</feature>
<comment type="caution">
    <text evidence="2">The sequence shown here is derived from an EMBL/GenBank/DDBJ whole genome shotgun (WGS) entry which is preliminary data.</text>
</comment>
<keyword evidence="3" id="KW-1185">Reference proteome</keyword>
<accession>A0A133UUW1</accession>